<dbReference type="Proteomes" id="UP001430796">
    <property type="component" value="Unassembled WGS sequence"/>
</dbReference>
<dbReference type="CDD" id="cd03789">
    <property type="entry name" value="GT9_LPS_heptosyltransferase"/>
    <property type="match status" value="1"/>
</dbReference>
<accession>A0ABS9HZ88</accession>
<evidence type="ECO:0000313" key="3">
    <source>
        <dbReference type="EMBL" id="MCF7223459.1"/>
    </source>
</evidence>
<reference evidence="3 4" key="2">
    <citation type="submission" date="2022-01" db="EMBL/GenBank/DDBJ databases">
        <title>Lysobacter chinensis sp. nov., a bacterium isolated from cow dung compost.</title>
        <authorList>
            <person name="Liu Y."/>
        </authorList>
    </citation>
    <scope>NUCLEOTIDE SEQUENCE [LARGE SCALE GENOMIC DNA]</scope>
    <source>
        <strain evidence="3 4">TLK-CK17</strain>
    </source>
</reference>
<protein>
    <submittedName>
        <fullName evidence="3">Glycosyltransferase family 9 protein</fullName>
    </submittedName>
</protein>
<evidence type="ECO:0000256" key="2">
    <source>
        <dbReference type="ARBA" id="ARBA00022679"/>
    </source>
</evidence>
<name>A0ABS9HZ88_9GAMM</name>
<evidence type="ECO:0000256" key="1">
    <source>
        <dbReference type="ARBA" id="ARBA00022676"/>
    </source>
</evidence>
<dbReference type="SUPFAM" id="SSF53756">
    <property type="entry name" value="UDP-Glycosyltransferase/glycogen phosphorylase"/>
    <property type="match status" value="1"/>
</dbReference>
<gene>
    <name evidence="3" type="ORF">L3V18_16985</name>
</gene>
<keyword evidence="1" id="KW-0328">Glycosyltransferase</keyword>
<keyword evidence="4" id="KW-1185">Reference proteome</keyword>
<dbReference type="PANTHER" id="PTHR30160">
    <property type="entry name" value="TETRAACYLDISACCHARIDE 4'-KINASE-RELATED"/>
    <property type="match status" value="1"/>
</dbReference>
<reference evidence="3 4" key="3">
    <citation type="submission" date="2022-01" db="EMBL/GenBank/DDBJ databases">
        <authorList>
            <person name="Zhou L.Y."/>
        </authorList>
    </citation>
    <scope>NUCLEOTIDE SEQUENCE [LARGE SCALE GENOMIC DNA]</scope>
    <source>
        <strain evidence="3 4">TLK-CK17</strain>
    </source>
</reference>
<dbReference type="InterPro" id="IPR002201">
    <property type="entry name" value="Glyco_trans_9"/>
</dbReference>
<dbReference type="InterPro" id="IPR051199">
    <property type="entry name" value="LPS_LOS_Heptosyltrfase"/>
</dbReference>
<organism evidence="3 4">
    <name type="scientific">Marilutibacter chinensis</name>
    <dbReference type="NCBI Taxonomy" id="2912247"/>
    <lineage>
        <taxon>Bacteria</taxon>
        <taxon>Pseudomonadati</taxon>
        <taxon>Pseudomonadota</taxon>
        <taxon>Gammaproteobacteria</taxon>
        <taxon>Lysobacterales</taxon>
        <taxon>Lysobacteraceae</taxon>
        <taxon>Marilutibacter</taxon>
    </lineage>
</organism>
<dbReference type="EMBL" id="JAKJPO010000016">
    <property type="protein sequence ID" value="MCF7223459.1"/>
    <property type="molecule type" value="Genomic_DNA"/>
</dbReference>
<dbReference type="PANTHER" id="PTHR30160:SF21">
    <property type="entry name" value="LIPOPOLYSACCHARIDE CORE HEPTOSYLTRANSFERASE OPSX"/>
    <property type="match status" value="1"/>
</dbReference>
<reference evidence="4" key="1">
    <citation type="submission" date="2022-01" db="EMBL/GenBank/DDBJ databases">
        <title>Lysobacter chinensis sp. nov., a bacterium isolated from cow dung compost.</title>
        <authorList>
            <person name="Zhou L.Y."/>
        </authorList>
    </citation>
    <scope>NUCLEOTIDE SEQUENCE [LARGE SCALE GENOMIC DNA]</scope>
    <source>
        <strain evidence="4">TLK-CK17</strain>
    </source>
</reference>
<dbReference type="Gene3D" id="3.40.50.2000">
    <property type="entry name" value="Glycogen Phosphorylase B"/>
    <property type="match status" value="2"/>
</dbReference>
<sequence>MQTPPTPDARAPESICLLRLSALGDVTHVLPLVHTLRDAWPQARLAWVIGRGEHRLLDGLPGVSFFEYDKKTGLAGMRALRRELRQYLGTTDRFDALLQMQLAARANLLSAFVPARRRIGYDRRRSKELHGLFVNERIPGRSPLRTPGPHVLDVLGSFCEPLGLQRGPVRWELPVPADAREWAAAQWPAEGGPVLLISPCSSHTLRNWRAERYAAVADHAAACGWRIALCGGRSTLERETADAIVAAMRQPVLDLVGKDTLKQLPALLERADLVMSPDSGPTHIANAMGTRVLGLHAATDPNRSGPYSDRRYCVDRYDDAARRYRGRPASELRWGSRIEHEGVMDLVTVDDAVAAFERFRADHPSITAREAR</sequence>
<keyword evidence="2" id="KW-0808">Transferase</keyword>
<evidence type="ECO:0000313" key="4">
    <source>
        <dbReference type="Proteomes" id="UP001430796"/>
    </source>
</evidence>
<dbReference type="RefSeq" id="WP_237056576.1">
    <property type="nucleotide sequence ID" value="NZ_JAKJPO010000016.1"/>
</dbReference>
<proteinExistence type="predicted"/>
<comment type="caution">
    <text evidence="3">The sequence shown here is derived from an EMBL/GenBank/DDBJ whole genome shotgun (WGS) entry which is preliminary data.</text>
</comment>
<dbReference type="Pfam" id="PF01075">
    <property type="entry name" value="Glyco_transf_9"/>
    <property type="match status" value="1"/>
</dbReference>